<dbReference type="InterPro" id="IPR037068">
    <property type="entry name" value="DNA_primase_core_N_sf"/>
</dbReference>
<dbReference type="SUPFAM" id="SSF117023">
    <property type="entry name" value="DNA primase DnaG, C-terminal domain"/>
    <property type="match status" value="1"/>
</dbReference>
<evidence type="ECO:0000256" key="2">
    <source>
        <dbReference type="ARBA" id="ARBA00022515"/>
    </source>
</evidence>
<dbReference type="SMART" id="SM00766">
    <property type="entry name" value="DnaG_DnaB_bind"/>
    <property type="match status" value="1"/>
</dbReference>
<dbReference type="Pfam" id="PF13155">
    <property type="entry name" value="Toprim_2"/>
    <property type="match status" value="1"/>
</dbReference>
<comment type="catalytic activity">
    <reaction evidence="12">
        <text>ssDNA + n NTP = ssDNA/pppN(pN)n-1 hybrid + (n-1) diphosphate.</text>
        <dbReference type="EC" id="2.7.7.101"/>
    </reaction>
</comment>
<reference evidence="16" key="1">
    <citation type="submission" date="2023-01" db="EMBL/GenBank/DDBJ databases">
        <title>Biogeochemical cycle of methane in antarctic sediments.</title>
        <authorList>
            <person name="Roldan D.M."/>
            <person name="Menes R.J."/>
        </authorList>
    </citation>
    <scope>NUCLEOTIDE SEQUENCE [LARGE SCALE GENOMIC DNA]</scope>
    <source>
        <strain evidence="16">K-2018 MAG008</strain>
    </source>
</reference>
<dbReference type="FunFam" id="3.90.580.10:FF:000001">
    <property type="entry name" value="DNA primase"/>
    <property type="match status" value="1"/>
</dbReference>
<dbReference type="InterPro" id="IPR030846">
    <property type="entry name" value="DnaG_bac"/>
</dbReference>
<keyword evidence="7 12" id="KW-0863">Zinc-finger</keyword>
<keyword evidence="3 12" id="KW-0808">Transferase</keyword>
<evidence type="ECO:0000313" key="16">
    <source>
        <dbReference type="EMBL" id="MDI1229954.1"/>
    </source>
</evidence>
<evidence type="ECO:0000256" key="14">
    <source>
        <dbReference type="PIRSR" id="PIRSR002811-1"/>
    </source>
</evidence>
<dbReference type="NCBIfam" id="TIGR01391">
    <property type="entry name" value="dnaG"/>
    <property type="match status" value="1"/>
</dbReference>
<keyword evidence="2 12" id="KW-0639">Primosome</keyword>
<evidence type="ECO:0000256" key="4">
    <source>
        <dbReference type="ARBA" id="ARBA00022695"/>
    </source>
</evidence>
<evidence type="ECO:0000256" key="5">
    <source>
        <dbReference type="ARBA" id="ARBA00022705"/>
    </source>
</evidence>
<comment type="function">
    <text evidence="12 13">RNA polymerase that catalyzes the synthesis of short RNA molecules used as primers for DNA polymerase during DNA replication.</text>
</comment>
<evidence type="ECO:0000256" key="10">
    <source>
        <dbReference type="ARBA" id="ARBA00023125"/>
    </source>
</evidence>
<dbReference type="InterPro" id="IPR006295">
    <property type="entry name" value="DNA_primase_DnaG"/>
</dbReference>
<dbReference type="SUPFAM" id="SSF56731">
    <property type="entry name" value="DNA primase core"/>
    <property type="match status" value="1"/>
</dbReference>
<comment type="domain">
    <text evidence="12">Contains an N-terminal zinc-binding domain, a central core domain that contains the primase activity, and a C-terminal DnaB-binding domain.</text>
</comment>
<dbReference type="Pfam" id="PF08275">
    <property type="entry name" value="DNAG_N"/>
    <property type="match status" value="1"/>
</dbReference>
<dbReference type="GO" id="GO:0003899">
    <property type="term" value="F:DNA-directed RNA polymerase activity"/>
    <property type="evidence" value="ECO:0007669"/>
    <property type="project" value="UniProtKB-UniRule"/>
</dbReference>
<dbReference type="SMART" id="SM00400">
    <property type="entry name" value="ZnF_CHCC"/>
    <property type="match status" value="1"/>
</dbReference>
<sequence length="579" mass="64894">MSGRISREFIDELLVRVDIVDLIDSHVPLKKTGNNFVARCPFHAEKTPSFSVNQKKQFFYCFGCGASGNAISFLMDFSHLDFVEAVEDLAGFAGVEVPRESIEYQPGQKKEDLNSLYLLMEQVANFYAEQLRIGDEGKKAVEYLKNRGVSGDCAGDFMLGYAPDEWNALASRFNPRLLLDAGLLVSKEDGHTYDRFRGRIMFPIRDKRARIIGFGGRVLDDSLPKYLNSPETSLFHKGKEVYGLYELLEKNAKPQRILIVEGYMDVIALAQFDIRYAVAVLGTAASQAHLDLLFRFSSELVFCFDGDKAGREAAWRAMDAAFSSLKDGRQIRIMLLPQNHDPDLLIREQGVDGFVGRVQGAETLSEYFFGHFSNELNLSEMEGRAQLVSKAKPYLEKLPESVFKEMMFARLKELSGWDRLDILENAATLALKSPSKIGGKRPQDNGRLSSARVAVALLVQNPRLAELLDQREIDWSGLEFSGAPLFKNILNMIAGKHPTNAAVLMECYRDAAEEKSIKALAFLDLQISDDKVDVVFCDAVNRLLIQAREAGLARLLDKDKTKGLDAQEKELLRKMLTGK</sequence>
<feature type="domain" description="Toprim" evidence="15">
    <location>
        <begin position="255"/>
        <end position="337"/>
    </location>
</feature>
<dbReference type="Gene3D" id="1.10.860.10">
    <property type="entry name" value="DNAb Helicase, Chain A"/>
    <property type="match status" value="1"/>
</dbReference>
<keyword evidence="1 12" id="KW-0240">DNA-directed RNA polymerase</keyword>
<dbReference type="Pfam" id="PF10410">
    <property type="entry name" value="DnaB_bind"/>
    <property type="match status" value="1"/>
</dbReference>
<dbReference type="FunFam" id="3.40.1360.10:FF:000002">
    <property type="entry name" value="DNA primase"/>
    <property type="match status" value="1"/>
</dbReference>
<evidence type="ECO:0000256" key="7">
    <source>
        <dbReference type="ARBA" id="ARBA00022771"/>
    </source>
</evidence>
<dbReference type="InterPro" id="IPR002694">
    <property type="entry name" value="Znf_CHC2"/>
</dbReference>
<dbReference type="InterPro" id="IPR019475">
    <property type="entry name" value="DNA_primase_DnaB-bd"/>
</dbReference>
<evidence type="ECO:0000256" key="8">
    <source>
        <dbReference type="ARBA" id="ARBA00022833"/>
    </source>
</evidence>
<proteinExistence type="inferred from homology"/>
<dbReference type="InterPro" id="IPR016136">
    <property type="entry name" value="DNA_helicase_N/primase_C"/>
</dbReference>
<dbReference type="PANTHER" id="PTHR30313">
    <property type="entry name" value="DNA PRIMASE"/>
    <property type="match status" value="1"/>
</dbReference>
<comment type="caution">
    <text evidence="16">The sequence shown here is derived from an EMBL/GenBank/DDBJ whole genome shotgun (WGS) entry which is preliminary data.</text>
</comment>
<dbReference type="EMBL" id="JAQSDF010000003">
    <property type="protein sequence ID" value="MDI1229954.1"/>
    <property type="molecule type" value="Genomic_DNA"/>
</dbReference>
<dbReference type="HAMAP" id="MF_00974">
    <property type="entry name" value="DNA_primase_DnaG"/>
    <property type="match status" value="1"/>
</dbReference>
<dbReference type="PIRSF" id="PIRSF002811">
    <property type="entry name" value="DnaG"/>
    <property type="match status" value="1"/>
</dbReference>
<dbReference type="InterPro" id="IPR013173">
    <property type="entry name" value="DNA_primase_DnaG_DnaB-bd_dom"/>
</dbReference>
<evidence type="ECO:0000256" key="12">
    <source>
        <dbReference type="HAMAP-Rule" id="MF_00974"/>
    </source>
</evidence>
<dbReference type="GO" id="GO:0006269">
    <property type="term" value="P:DNA replication, synthesis of primer"/>
    <property type="evidence" value="ECO:0007669"/>
    <property type="project" value="UniProtKB-UniRule"/>
</dbReference>
<name>A0AA43Q598_9GAMM</name>
<keyword evidence="10 12" id="KW-0238">DNA-binding</keyword>
<dbReference type="Pfam" id="PF01807">
    <property type="entry name" value="Zn_ribbon_DnaG"/>
    <property type="match status" value="1"/>
</dbReference>
<evidence type="ECO:0000313" key="17">
    <source>
        <dbReference type="Proteomes" id="UP001160519"/>
    </source>
</evidence>
<keyword evidence="6 12" id="KW-0479">Metal-binding</keyword>
<keyword evidence="11 12" id="KW-0804">Transcription</keyword>
<gene>
    <name evidence="12 16" type="primary">dnaG</name>
    <name evidence="16" type="ORF">PSU93_02250</name>
</gene>
<dbReference type="FunFam" id="3.90.980.10:FF:000001">
    <property type="entry name" value="DNA primase"/>
    <property type="match status" value="1"/>
</dbReference>
<keyword evidence="8 12" id="KW-0862">Zinc</keyword>
<dbReference type="InterPro" id="IPR013264">
    <property type="entry name" value="DNAG_N"/>
</dbReference>
<keyword evidence="17" id="KW-1185">Reference proteome</keyword>
<organism evidence="16 17">
    <name type="scientific">Candidatus Methylobacter titanis</name>
    <dbReference type="NCBI Taxonomy" id="3053457"/>
    <lineage>
        <taxon>Bacteria</taxon>
        <taxon>Pseudomonadati</taxon>
        <taxon>Pseudomonadota</taxon>
        <taxon>Gammaproteobacteria</taxon>
        <taxon>Methylococcales</taxon>
        <taxon>Methylococcaceae</taxon>
        <taxon>Methylobacter</taxon>
    </lineage>
</organism>
<comment type="cofactor">
    <cofactor evidence="12 13 14">
        <name>Zn(2+)</name>
        <dbReference type="ChEBI" id="CHEBI:29105"/>
    </cofactor>
    <text evidence="12 13 14">Binds 1 zinc ion per monomer.</text>
</comment>
<dbReference type="Gene3D" id="1.20.50.20">
    <property type="entry name" value="DnaG, RNA polymerase domain, helical bundle"/>
    <property type="match status" value="1"/>
</dbReference>
<comment type="similarity">
    <text evidence="12 13">Belongs to the DnaG primase family.</text>
</comment>
<dbReference type="GO" id="GO:0005737">
    <property type="term" value="C:cytoplasm"/>
    <property type="evidence" value="ECO:0007669"/>
    <property type="project" value="TreeGrafter"/>
</dbReference>
<evidence type="ECO:0000256" key="9">
    <source>
        <dbReference type="ARBA" id="ARBA00022842"/>
    </source>
</evidence>
<feature type="zinc finger region" description="CHC2-type" evidence="12 14">
    <location>
        <begin position="40"/>
        <end position="64"/>
    </location>
</feature>
<evidence type="ECO:0000256" key="6">
    <source>
        <dbReference type="ARBA" id="ARBA00022723"/>
    </source>
</evidence>
<dbReference type="CDD" id="cd03364">
    <property type="entry name" value="TOPRIM_DnaG_primases"/>
    <property type="match status" value="1"/>
</dbReference>
<dbReference type="InterPro" id="IPR034151">
    <property type="entry name" value="TOPRIM_DnaG_bac"/>
</dbReference>
<dbReference type="GO" id="GO:0003677">
    <property type="term" value="F:DNA binding"/>
    <property type="evidence" value="ECO:0007669"/>
    <property type="project" value="UniProtKB-KW"/>
</dbReference>
<dbReference type="GO" id="GO:1990077">
    <property type="term" value="C:primosome complex"/>
    <property type="evidence" value="ECO:0007669"/>
    <property type="project" value="UniProtKB-KW"/>
</dbReference>
<dbReference type="InterPro" id="IPR050219">
    <property type="entry name" value="DnaG_primase"/>
</dbReference>
<dbReference type="SMART" id="SM00493">
    <property type="entry name" value="TOPRIM"/>
    <property type="match status" value="1"/>
</dbReference>
<protein>
    <recommendedName>
        <fullName evidence="12 13">DNA primase</fullName>
        <ecNumber evidence="12">2.7.7.101</ecNumber>
    </recommendedName>
</protein>
<dbReference type="Pfam" id="PF08278">
    <property type="entry name" value="DnaG_DnaB_bind"/>
    <property type="match status" value="1"/>
</dbReference>
<dbReference type="PROSITE" id="PS50880">
    <property type="entry name" value="TOPRIM"/>
    <property type="match status" value="1"/>
</dbReference>
<keyword evidence="9" id="KW-0460">Magnesium</keyword>
<dbReference type="GO" id="GO:0000428">
    <property type="term" value="C:DNA-directed RNA polymerase complex"/>
    <property type="evidence" value="ECO:0007669"/>
    <property type="project" value="UniProtKB-KW"/>
</dbReference>
<dbReference type="Gene3D" id="3.40.1360.10">
    <property type="match status" value="1"/>
</dbReference>
<dbReference type="PANTHER" id="PTHR30313:SF2">
    <property type="entry name" value="DNA PRIMASE"/>
    <property type="match status" value="1"/>
</dbReference>
<dbReference type="Gene3D" id="3.90.580.10">
    <property type="entry name" value="Zinc finger, CHC2-type domain"/>
    <property type="match status" value="1"/>
</dbReference>
<dbReference type="Gene3D" id="3.90.980.10">
    <property type="entry name" value="DNA primase, catalytic core, N-terminal domain"/>
    <property type="match status" value="1"/>
</dbReference>
<dbReference type="InterPro" id="IPR036977">
    <property type="entry name" value="DNA_primase_Znf_CHC2"/>
</dbReference>
<dbReference type="AlphaFoldDB" id="A0AA43Q598"/>
<dbReference type="SUPFAM" id="SSF57783">
    <property type="entry name" value="Zinc beta-ribbon"/>
    <property type="match status" value="1"/>
</dbReference>
<evidence type="ECO:0000259" key="15">
    <source>
        <dbReference type="PROSITE" id="PS50880"/>
    </source>
</evidence>
<evidence type="ECO:0000256" key="13">
    <source>
        <dbReference type="PIRNR" id="PIRNR002811"/>
    </source>
</evidence>
<evidence type="ECO:0000256" key="11">
    <source>
        <dbReference type="ARBA" id="ARBA00023163"/>
    </source>
</evidence>
<dbReference type="EC" id="2.7.7.101" evidence="12"/>
<evidence type="ECO:0000256" key="1">
    <source>
        <dbReference type="ARBA" id="ARBA00022478"/>
    </source>
</evidence>
<accession>A0AA43Q598</accession>
<keyword evidence="5 12" id="KW-0235">DNA replication</keyword>
<comment type="subunit">
    <text evidence="12">Monomer. Interacts with DnaB.</text>
</comment>
<evidence type="ECO:0000256" key="3">
    <source>
        <dbReference type="ARBA" id="ARBA00022679"/>
    </source>
</evidence>
<keyword evidence="4 12" id="KW-0548">Nucleotidyltransferase</keyword>
<dbReference type="Proteomes" id="UP001160519">
    <property type="component" value="Unassembled WGS sequence"/>
</dbReference>
<dbReference type="GO" id="GO:0008270">
    <property type="term" value="F:zinc ion binding"/>
    <property type="evidence" value="ECO:0007669"/>
    <property type="project" value="UniProtKB-UniRule"/>
</dbReference>
<dbReference type="InterPro" id="IPR006171">
    <property type="entry name" value="TOPRIM_dom"/>
</dbReference>